<dbReference type="PANTHER" id="PTHR34796">
    <property type="entry name" value="EXPRESSED PROTEIN"/>
    <property type="match status" value="1"/>
</dbReference>
<dbReference type="InterPro" id="IPR023203">
    <property type="entry name" value="TTHA0068_sf"/>
</dbReference>
<dbReference type="RefSeq" id="WP_194505051.1">
    <property type="nucleotide sequence ID" value="NZ_JADIVZ010000015.1"/>
</dbReference>
<feature type="compositionally biased region" description="Basic and acidic residues" evidence="1">
    <location>
        <begin position="1"/>
        <end position="12"/>
    </location>
</feature>
<dbReference type="SUPFAM" id="SSF140663">
    <property type="entry name" value="TTHA0068-like"/>
    <property type="match status" value="1"/>
</dbReference>
<gene>
    <name evidence="2" type="ORF">ISG29_19095</name>
</gene>
<evidence type="ECO:0000256" key="1">
    <source>
        <dbReference type="SAM" id="MobiDB-lite"/>
    </source>
</evidence>
<organism evidence="2 3">
    <name type="scientific">Nocardioides acrostichi</name>
    <dbReference type="NCBI Taxonomy" id="2784339"/>
    <lineage>
        <taxon>Bacteria</taxon>
        <taxon>Bacillati</taxon>
        <taxon>Actinomycetota</taxon>
        <taxon>Actinomycetes</taxon>
        <taxon>Propionibacteriales</taxon>
        <taxon>Nocardioidaceae</taxon>
        <taxon>Nocardioides</taxon>
    </lineage>
</organism>
<reference evidence="2" key="1">
    <citation type="submission" date="2020-11" db="EMBL/GenBank/DDBJ databases">
        <title>Nocardioides sp. CBS4Y-1, whole genome shotgun sequence.</title>
        <authorList>
            <person name="Tuo L."/>
        </authorList>
    </citation>
    <scope>NUCLEOTIDE SEQUENCE</scope>
    <source>
        <strain evidence="2">CBS4Y-1</strain>
    </source>
</reference>
<comment type="caution">
    <text evidence="2">The sequence shown here is derived from an EMBL/GenBank/DDBJ whole genome shotgun (WGS) entry which is preliminary data.</text>
</comment>
<dbReference type="Gene3D" id="1.10.3450.10">
    <property type="entry name" value="TTHA0068-like"/>
    <property type="match status" value="1"/>
</dbReference>
<name>A0A930V4P2_9ACTN</name>
<dbReference type="Pfam" id="PF03745">
    <property type="entry name" value="DUF309"/>
    <property type="match status" value="1"/>
</dbReference>
<feature type="region of interest" description="Disordered" evidence="1">
    <location>
        <begin position="1"/>
        <end position="31"/>
    </location>
</feature>
<sequence>MKQQTRPRDRLGRPLPHGSAGVEPVSEEPLPAHETIVAARSLVERGRQFSAHEVLEARWKDCPDTERPLWQGLAQLCVGLTHLERGNPVGAERLVERGVGRLGAYDGPVYGLDLAELIRTARASVREGAVRLSGW</sequence>
<dbReference type="Proteomes" id="UP000656804">
    <property type="component" value="Unassembled WGS sequence"/>
</dbReference>
<evidence type="ECO:0000313" key="3">
    <source>
        <dbReference type="Proteomes" id="UP000656804"/>
    </source>
</evidence>
<protein>
    <submittedName>
        <fullName evidence="2">DUF309 domain-containing protein</fullName>
    </submittedName>
</protein>
<proteinExistence type="predicted"/>
<dbReference type="PANTHER" id="PTHR34796:SF1">
    <property type="entry name" value="EXPRESSED PROTEIN"/>
    <property type="match status" value="1"/>
</dbReference>
<dbReference type="EMBL" id="JADIVZ010000015">
    <property type="protein sequence ID" value="MBF4163787.1"/>
    <property type="molecule type" value="Genomic_DNA"/>
</dbReference>
<dbReference type="InterPro" id="IPR005500">
    <property type="entry name" value="DUF309"/>
</dbReference>
<accession>A0A930V4P2</accession>
<evidence type="ECO:0000313" key="2">
    <source>
        <dbReference type="EMBL" id="MBF4163787.1"/>
    </source>
</evidence>
<dbReference type="AlphaFoldDB" id="A0A930V4P2"/>
<keyword evidence="3" id="KW-1185">Reference proteome</keyword>